<evidence type="ECO:0000259" key="3">
    <source>
        <dbReference type="Pfam" id="PF02894"/>
    </source>
</evidence>
<protein>
    <submittedName>
        <fullName evidence="5">Uncharacterized protein</fullName>
    </submittedName>
</protein>
<comment type="caution">
    <text evidence="5">The sequence shown here is derived from an EMBL/GenBank/DDBJ whole genome shotgun (WGS) entry which is preliminary data.</text>
</comment>
<evidence type="ECO:0000256" key="2">
    <source>
        <dbReference type="SAM" id="Phobius"/>
    </source>
</evidence>
<reference evidence="5 6" key="1">
    <citation type="submission" date="2020-04" db="EMBL/GenBank/DDBJ databases">
        <title>Plant Genome Project.</title>
        <authorList>
            <person name="Zhang R.-G."/>
        </authorList>
    </citation>
    <scope>NUCLEOTIDE SEQUENCE [LARGE SCALE GENOMIC DNA]</scope>
    <source>
        <strain evidence="5">YNK0</strain>
        <tissue evidence="5">Leaf</tissue>
    </source>
</reference>
<dbReference type="Proteomes" id="UP000655225">
    <property type="component" value="Unassembled WGS sequence"/>
</dbReference>
<keyword evidence="2" id="KW-0812">Transmembrane</keyword>
<dbReference type="Pfam" id="PF06813">
    <property type="entry name" value="Nodulin-like"/>
    <property type="match status" value="1"/>
</dbReference>
<evidence type="ECO:0000313" key="5">
    <source>
        <dbReference type="EMBL" id="KAF8398068.1"/>
    </source>
</evidence>
<keyword evidence="2" id="KW-1133">Transmembrane helix</keyword>
<accession>A0A835DC33</accession>
<feature type="region of interest" description="Disordered" evidence="1">
    <location>
        <begin position="178"/>
        <end position="199"/>
    </location>
</feature>
<gene>
    <name evidence="5" type="ORF">HHK36_016995</name>
</gene>
<dbReference type="SUPFAM" id="SSF55347">
    <property type="entry name" value="Glyceraldehyde-3-phosphate dehydrogenase-like, C-terminal domain"/>
    <property type="match status" value="1"/>
</dbReference>
<proteinExistence type="predicted"/>
<dbReference type="Gene3D" id="3.30.360.10">
    <property type="entry name" value="Dihydrodipicolinate Reductase, domain 2"/>
    <property type="match status" value="1"/>
</dbReference>
<organism evidence="5 6">
    <name type="scientific">Tetracentron sinense</name>
    <name type="common">Spur-leaf</name>
    <dbReference type="NCBI Taxonomy" id="13715"/>
    <lineage>
        <taxon>Eukaryota</taxon>
        <taxon>Viridiplantae</taxon>
        <taxon>Streptophyta</taxon>
        <taxon>Embryophyta</taxon>
        <taxon>Tracheophyta</taxon>
        <taxon>Spermatophyta</taxon>
        <taxon>Magnoliopsida</taxon>
        <taxon>Trochodendrales</taxon>
        <taxon>Trochodendraceae</taxon>
        <taxon>Tetracentron</taxon>
    </lineage>
</organism>
<dbReference type="PANTHER" id="PTHR43593:SF1">
    <property type="entry name" value="INOSITOL 2-DEHYDROGENASE"/>
    <property type="match status" value="1"/>
</dbReference>
<dbReference type="AlphaFoldDB" id="A0A835DC33"/>
<dbReference type="PANTHER" id="PTHR43593">
    <property type="match status" value="1"/>
</dbReference>
<feature type="transmembrane region" description="Helical" evidence="2">
    <location>
        <begin position="48"/>
        <end position="69"/>
    </location>
</feature>
<dbReference type="InterPro" id="IPR004104">
    <property type="entry name" value="Gfo/Idh/MocA-like_OxRdtase_C"/>
</dbReference>
<evidence type="ECO:0000259" key="4">
    <source>
        <dbReference type="Pfam" id="PF06813"/>
    </source>
</evidence>
<dbReference type="InterPro" id="IPR010658">
    <property type="entry name" value="Nodulin-like"/>
</dbReference>
<feature type="domain" description="Gfo/Idh/MocA-like oxidoreductase C-terminal" evidence="3">
    <location>
        <begin position="99"/>
        <end position="154"/>
    </location>
</feature>
<keyword evidence="2" id="KW-0472">Membrane</keyword>
<keyword evidence="6" id="KW-1185">Reference proteome</keyword>
<dbReference type="OrthoDB" id="410267at2759"/>
<dbReference type="EMBL" id="JABCRI010000011">
    <property type="protein sequence ID" value="KAF8398068.1"/>
    <property type="molecule type" value="Genomic_DNA"/>
</dbReference>
<feature type="domain" description="Nodulin-like" evidence="4">
    <location>
        <begin position="3"/>
        <end position="80"/>
    </location>
</feature>
<dbReference type="InterPro" id="IPR050424">
    <property type="entry name" value="Gfo-Idh-MocA_inositol_DH"/>
</dbReference>
<feature type="compositionally biased region" description="Acidic residues" evidence="1">
    <location>
        <begin position="178"/>
        <end position="193"/>
    </location>
</feature>
<evidence type="ECO:0000256" key="1">
    <source>
        <dbReference type="SAM" id="MobiDB-lite"/>
    </source>
</evidence>
<name>A0A835DC33_TETSI</name>
<sequence>MPFPLYSHSLKSILGFNQQQITILGVANDFGENMGILPGLACNKFPPWVVLLIGTVSCFFGYGGLWLTVSQTVEALPYWLDDINLLDDNIQERVNDFVAAAVSQVPDIIDNAFVIIEFDNGSRGMLDLCMFAKGSKNEQEISVVGHIGKPKIFVDDLIDLDPVPPLMVHDDDRRDVQEDIDDVVDDDACTVDDVEPRSR</sequence>
<dbReference type="Pfam" id="PF02894">
    <property type="entry name" value="GFO_IDH_MocA_C"/>
    <property type="match status" value="1"/>
</dbReference>
<evidence type="ECO:0000313" key="6">
    <source>
        <dbReference type="Proteomes" id="UP000655225"/>
    </source>
</evidence>